<dbReference type="EMBL" id="JBHUCP010000016">
    <property type="protein sequence ID" value="MFD1531870.1"/>
    <property type="molecule type" value="Genomic_DNA"/>
</dbReference>
<dbReference type="RefSeq" id="WP_343974320.1">
    <property type="nucleotide sequence ID" value="NZ_BAAAJG010000007.1"/>
</dbReference>
<name>A0ABW4FMW9_9PSEU</name>
<protein>
    <submittedName>
        <fullName evidence="3">MaoC/PaaZ C-terminal domain-containing protein</fullName>
    </submittedName>
</protein>
<dbReference type="InterPro" id="IPR003965">
    <property type="entry name" value="Fatty_acid_synthase"/>
</dbReference>
<dbReference type="Gene3D" id="3.10.129.10">
    <property type="entry name" value="Hotdog Thioesterase"/>
    <property type="match status" value="1"/>
</dbReference>
<dbReference type="PANTHER" id="PTHR43841">
    <property type="entry name" value="3-HYDROXYACYL-THIOESTER DEHYDRATASE HTDX-RELATED"/>
    <property type="match status" value="1"/>
</dbReference>
<proteinExistence type="inferred from homology"/>
<accession>A0ABW4FMW9</accession>
<dbReference type="PRINTS" id="PR01483">
    <property type="entry name" value="FASYNTHASE"/>
</dbReference>
<reference evidence="4" key="1">
    <citation type="journal article" date="2019" name="Int. J. Syst. Evol. Microbiol.">
        <title>The Global Catalogue of Microorganisms (GCM) 10K type strain sequencing project: providing services to taxonomists for standard genome sequencing and annotation.</title>
        <authorList>
            <consortium name="The Broad Institute Genomics Platform"/>
            <consortium name="The Broad Institute Genome Sequencing Center for Infectious Disease"/>
            <person name="Wu L."/>
            <person name="Ma J."/>
        </authorList>
    </citation>
    <scope>NUCLEOTIDE SEQUENCE [LARGE SCALE GENOMIC DNA]</scope>
    <source>
        <strain evidence="4">JCM 12165</strain>
    </source>
</reference>
<evidence type="ECO:0000256" key="1">
    <source>
        <dbReference type="ARBA" id="ARBA00005254"/>
    </source>
</evidence>
<organism evidence="3 4">
    <name type="scientific">Pseudonocardia aurantiaca</name>
    <dbReference type="NCBI Taxonomy" id="75290"/>
    <lineage>
        <taxon>Bacteria</taxon>
        <taxon>Bacillati</taxon>
        <taxon>Actinomycetota</taxon>
        <taxon>Actinomycetes</taxon>
        <taxon>Pseudonocardiales</taxon>
        <taxon>Pseudonocardiaceae</taxon>
        <taxon>Pseudonocardia</taxon>
    </lineage>
</organism>
<comment type="similarity">
    <text evidence="1">Belongs to the enoyl-CoA hydratase/isomerase family.</text>
</comment>
<dbReference type="SUPFAM" id="SSF54637">
    <property type="entry name" value="Thioesterase/thiol ester dehydrase-isomerase"/>
    <property type="match status" value="1"/>
</dbReference>
<dbReference type="PANTHER" id="PTHR43841:SF3">
    <property type="entry name" value="(3R)-HYDROXYACYL-ACP DEHYDRATASE SUBUNIT HADB"/>
    <property type="match status" value="1"/>
</dbReference>
<evidence type="ECO:0000313" key="4">
    <source>
        <dbReference type="Proteomes" id="UP001597145"/>
    </source>
</evidence>
<dbReference type="Pfam" id="PF01575">
    <property type="entry name" value="MaoC_dehydratas"/>
    <property type="match status" value="1"/>
</dbReference>
<gene>
    <name evidence="3" type="ORF">ACFSCY_20770</name>
</gene>
<feature type="domain" description="MaoC-like" evidence="2">
    <location>
        <begin position="27"/>
        <end position="111"/>
    </location>
</feature>
<dbReference type="InterPro" id="IPR002539">
    <property type="entry name" value="MaoC-like_dom"/>
</dbReference>
<sequence>MTAVVGGTVRPSFGDVEVGTPLPEHVQVVVRQDLVRYAAASGDLNTIHWDEATARAAGLPDVIAHGMYTMGVAGAALTAWAGAGAVRGYRTRFARPVVVPRGDEGATIVVTGRVAAKLDAPAVRVDLEVRCGADKVLTRTSAIVELGP</sequence>
<comment type="caution">
    <text evidence="3">The sequence shown here is derived from an EMBL/GenBank/DDBJ whole genome shotgun (WGS) entry which is preliminary data.</text>
</comment>
<evidence type="ECO:0000313" key="3">
    <source>
        <dbReference type="EMBL" id="MFD1531870.1"/>
    </source>
</evidence>
<keyword evidence="4" id="KW-1185">Reference proteome</keyword>
<dbReference type="Proteomes" id="UP001597145">
    <property type="component" value="Unassembled WGS sequence"/>
</dbReference>
<dbReference type="InterPro" id="IPR029069">
    <property type="entry name" value="HotDog_dom_sf"/>
</dbReference>
<evidence type="ECO:0000259" key="2">
    <source>
        <dbReference type="Pfam" id="PF01575"/>
    </source>
</evidence>